<keyword evidence="3 5" id="KW-0131">Cell cycle</keyword>
<accession>A0A6M0RRR6</accession>
<proteinExistence type="inferred from homology"/>
<dbReference type="InterPro" id="IPR013033">
    <property type="entry name" value="MinC"/>
</dbReference>
<dbReference type="GO" id="GO:0000917">
    <property type="term" value="P:division septum assembly"/>
    <property type="evidence" value="ECO:0007669"/>
    <property type="project" value="UniProtKB-KW"/>
</dbReference>
<dbReference type="NCBIfam" id="TIGR01222">
    <property type="entry name" value="minC"/>
    <property type="match status" value="1"/>
</dbReference>
<evidence type="ECO:0000256" key="2">
    <source>
        <dbReference type="ARBA" id="ARBA00023210"/>
    </source>
</evidence>
<name>A0A6M0RRR6_9CYAN</name>
<evidence type="ECO:0000313" key="8">
    <source>
        <dbReference type="EMBL" id="NEZ58954.1"/>
    </source>
</evidence>
<dbReference type="InterPro" id="IPR036145">
    <property type="entry name" value="MinC_C_sf"/>
</dbReference>
<feature type="region of interest" description="Disordered" evidence="6">
    <location>
        <begin position="1"/>
        <end position="29"/>
    </location>
</feature>
<dbReference type="Proteomes" id="UP000481033">
    <property type="component" value="Unassembled WGS sequence"/>
</dbReference>
<dbReference type="HAMAP" id="MF_00267">
    <property type="entry name" value="MinC"/>
    <property type="match status" value="1"/>
</dbReference>
<dbReference type="AlphaFoldDB" id="A0A6M0RRR6"/>
<dbReference type="PANTHER" id="PTHR34108">
    <property type="entry name" value="SEPTUM SITE-DETERMINING PROTEIN MINC"/>
    <property type="match status" value="1"/>
</dbReference>
<feature type="compositionally biased region" description="Polar residues" evidence="6">
    <location>
        <begin position="1"/>
        <end position="15"/>
    </location>
</feature>
<keyword evidence="9" id="KW-1185">Reference proteome</keyword>
<dbReference type="EMBL" id="QXHD01000004">
    <property type="protein sequence ID" value="NEZ58954.1"/>
    <property type="molecule type" value="Genomic_DNA"/>
</dbReference>
<evidence type="ECO:0000259" key="7">
    <source>
        <dbReference type="Pfam" id="PF03775"/>
    </source>
</evidence>
<evidence type="ECO:0000256" key="1">
    <source>
        <dbReference type="ARBA" id="ARBA00022618"/>
    </source>
</evidence>
<evidence type="ECO:0000256" key="3">
    <source>
        <dbReference type="ARBA" id="ARBA00023306"/>
    </source>
</evidence>
<reference evidence="8 9" key="1">
    <citation type="journal article" date="2020" name="Microb. Ecol.">
        <title>Ecogenomics of the Marine Benthic Filamentous Cyanobacterium Adonisia.</title>
        <authorList>
            <person name="Walter J.M."/>
            <person name="Coutinho F.H."/>
            <person name="Leomil L."/>
            <person name="Hargreaves P.I."/>
            <person name="Campeao M.E."/>
            <person name="Vieira V.V."/>
            <person name="Silva B.S."/>
            <person name="Fistarol G.O."/>
            <person name="Salomon P.S."/>
            <person name="Sawabe T."/>
            <person name="Mino S."/>
            <person name="Hosokawa M."/>
            <person name="Miyashita H."/>
            <person name="Maruyama F."/>
            <person name="van Verk M.C."/>
            <person name="Dutilh B.E."/>
            <person name="Thompson C.C."/>
            <person name="Thompson F.L."/>
        </authorList>
    </citation>
    <scope>NUCLEOTIDE SEQUENCE [LARGE SCALE GENOMIC DNA]</scope>
    <source>
        <strain evidence="8 9">CCMR0081</strain>
    </source>
</reference>
<dbReference type="Gene3D" id="3.30.160.540">
    <property type="match status" value="1"/>
</dbReference>
<keyword evidence="2 5" id="KW-0717">Septation</keyword>
<dbReference type="GO" id="GO:0000902">
    <property type="term" value="P:cell morphogenesis"/>
    <property type="evidence" value="ECO:0007669"/>
    <property type="project" value="InterPro"/>
</dbReference>
<dbReference type="Gene3D" id="2.160.20.70">
    <property type="match status" value="1"/>
</dbReference>
<comment type="function">
    <text evidence="5">Cell division inhibitor that blocks the formation of polar Z ring septums. Rapidly oscillates between the poles of the cell to destabilize FtsZ filaments that have formed before they mature into polar Z rings. Prevents FtsZ polymerization.</text>
</comment>
<gene>
    <name evidence="5 8" type="primary">minC</name>
    <name evidence="8" type="ORF">DXZ20_25590</name>
</gene>
<dbReference type="Pfam" id="PF03775">
    <property type="entry name" value="MinC_C"/>
    <property type="match status" value="1"/>
</dbReference>
<feature type="domain" description="Septum formation inhibitor MinC C-terminal" evidence="7">
    <location>
        <begin position="198"/>
        <end position="295"/>
    </location>
</feature>
<protein>
    <recommendedName>
        <fullName evidence="5">Probable septum site-determining protein MinC</fullName>
    </recommendedName>
</protein>
<evidence type="ECO:0000256" key="6">
    <source>
        <dbReference type="SAM" id="MobiDB-lite"/>
    </source>
</evidence>
<dbReference type="NCBIfam" id="NF001778">
    <property type="entry name" value="PRK00513.2-4"/>
    <property type="match status" value="1"/>
</dbReference>
<comment type="subunit">
    <text evidence="4 5">Interacts with MinD and FtsZ.</text>
</comment>
<organism evidence="8 9">
    <name type="scientific">Adonisia turfae CCMR0081</name>
    <dbReference type="NCBI Taxonomy" id="2292702"/>
    <lineage>
        <taxon>Bacteria</taxon>
        <taxon>Bacillati</taxon>
        <taxon>Cyanobacteriota</taxon>
        <taxon>Adonisia</taxon>
        <taxon>Adonisia turfae</taxon>
    </lineage>
</organism>
<sequence>MSEQTSQLDPATSVTADHEADQTSRSALSARLKRTQNVELYVFEEENNDEGDALVDVSSLDLEVDQSESVSKQQVTFKSEQGRLLLMLSPAAEKKFTPVEWDELCQQLSRRLNSENRFFQPNTTVHLIARDRLLDNRQLQELDELLQTAQLRMKRIYTQRRQTAVAAATAGYSVDQQTLEHLTDSRDPGKALETPLYIQLTVRSGTEIRHPGSIVVLGDVNPGGSLIAAGDIFVWGRLRGIAHAGSDGNSDCRIMALHMQPTQLRIADKVARAPEKPPALYQPEVAYISNEEIRIAIASEFAQIHLNVP</sequence>
<dbReference type="InterPro" id="IPR016098">
    <property type="entry name" value="CAP/MinC_C"/>
</dbReference>
<keyword evidence="1 5" id="KW-0132">Cell division</keyword>
<comment type="similarity">
    <text evidence="5">Belongs to the MinC family.</text>
</comment>
<comment type="caution">
    <text evidence="8">The sequence shown here is derived from an EMBL/GenBank/DDBJ whole genome shotgun (WGS) entry which is preliminary data.</text>
</comment>
<evidence type="ECO:0000256" key="5">
    <source>
        <dbReference type="HAMAP-Rule" id="MF_00267"/>
    </source>
</evidence>
<dbReference type="GO" id="GO:1901891">
    <property type="term" value="P:regulation of cell septum assembly"/>
    <property type="evidence" value="ECO:0007669"/>
    <property type="project" value="InterPro"/>
</dbReference>
<dbReference type="PANTHER" id="PTHR34108:SF1">
    <property type="entry name" value="SEPTUM SITE-DETERMINING PROTEIN MINC"/>
    <property type="match status" value="1"/>
</dbReference>
<evidence type="ECO:0000256" key="4">
    <source>
        <dbReference type="ARBA" id="ARBA00046874"/>
    </source>
</evidence>
<dbReference type="SUPFAM" id="SSF63848">
    <property type="entry name" value="Cell-division inhibitor MinC, C-terminal domain"/>
    <property type="match status" value="1"/>
</dbReference>
<evidence type="ECO:0000313" key="9">
    <source>
        <dbReference type="Proteomes" id="UP000481033"/>
    </source>
</evidence>
<dbReference type="InterPro" id="IPR005526">
    <property type="entry name" value="Septum_form_inhib_MinC_C"/>
</dbReference>